<reference evidence="1 2" key="1">
    <citation type="journal article" date="2022" name="Genome Biol. Evol.">
        <title>The Spruce Budworm Genome: Reconstructing the Evolutionary History of Antifreeze Proteins.</title>
        <authorList>
            <person name="Beliveau C."/>
            <person name="Gagne P."/>
            <person name="Picq S."/>
            <person name="Vernygora O."/>
            <person name="Keeling C.I."/>
            <person name="Pinkney K."/>
            <person name="Doucet D."/>
            <person name="Wen F."/>
            <person name="Johnston J.S."/>
            <person name="Maaroufi H."/>
            <person name="Boyle B."/>
            <person name="Laroche J."/>
            <person name="Dewar K."/>
            <person name="Juretic N."/>
            <person name="Blackburn G."/>
            <person name="Nisole A."/>
            <person name="Brunet B."/>
            <person name="Brandao M."/>
            <person name="Lumley L."/>
            <person name="Duan J."/>
            <person name="Quan G."/>
            <person name="Lucarotti C.J."/>
            <person name="Roe A.D."/>
            <person name="Sperling F.A.H."/>
            <person name="Levesque R.C."/>
            <person name="Cusson M."/>
        </authorList>
    </citation>
    <scope>NUCLEOTIDE SEQUENCE [LARGE SCALE GENOMIC DNA]</scope>
    <source>
        <strain evidence="1">Glfc:IPQL:Cfum</strain>
    </source>
</reference>
<dbReference type="EMBL" id="CM046122">
    <property type="protein sequence ID" value="KAI8423840.1"/>
    <property type="molecule type" value="Genomic_DNA"/>
</dbReference>
<sequence length="431" mass="50186">MLDNLTVLDEANMSLDVNISEPEEFNCNELHNAIKEVATKIGINDFEYHVESLCGKGDNYIANLFRVVIKDTNEETNSASVIVKTLVNTARQETFHELHKREVEVYEKVIPMFLKIQQVLNEENKVMFPNCVLSRINDGQEILILEDMNLKGFSMSDKVARFEQLNLTEVELILKELAKFHALSLIYKNQEPESFKNLKHEFQDLMFDTKFLNKSQLRKYFDESFEMSLKVVDDFETNKLLRKIGTKLTEILRFYTKPNKRCNVFCHGDCWVNNILFKKSETEHQLCFLDFQALRYTNPATDIVHFLFLCTNSNFRFQHFENLLDIYYESLQTFLNLFNLDINNVYSRGHFDLDVKDMLPFGLLIALIELRIVTCTSDDIDALRGSVLALNTIGLPPDNELFRVRVNDVVREAKRNGAISKLVDEVYTSIF</sequence>
<accession>A0ACC0JI92</accession>
<proteinExistence type="predicted"/>
<protein>
    <submittedName>
        <fullName evidence="1">Uncharacterized protein</fullName>
    </submittedName>
</protein>
<keyword evidence="2" id="KW-1185">Reference proteome</keyword>
<gene>
    <name evidence="1" type="ORF">MSG28_012850</name>
</gene>
<evidence type="ECO:0000313" key="1">
    <source>
        <dbReference type="EMBL" id="KAI8423840.1"/>
    </source>
</evidence>
<name>A0ACC0JI92_CHOFU</name>
<evidence type="ECO:0000313" key="2">
    <source>
        <dbReference type="Proteomes" id="UP001064048"/>
    </source>
</evidence>
<dbReference type="Proteomes" id="UP001064048">
    <property type="component" value="Chromosome 22"/>
</dbReference>
<organism evidence="1 2">
    <name type="scientific">Choristoneura fumiferana</name>
    <name type="common">Spruce budworm moth</name>
    <name type="synonym">Archips fumiferana</name>
    <dbReference type="NCBI Taxonomy" id="7141"/>
    <lineage>
        <taxon>Eukaryota</taxon>
        <taxon>Metazoa</taxon>
        <taxon>Ecdysozoa</taxon>
        <taxon>Arthropoda</taxon>
        <taxon>Hexapoda</taxon>
        <taxon>Insecta</taxon>
        <taxon>Pterygota</taxon>
        <taxon>Neoptera</taxon>
        <taxon>Endopterygota</taxon>
        <taxon>Lepidoptera</taxon>
        <taxon>Glossata</taxon>
        <taxon>Ditrysia</taxon>
        <taxon>Tortricoidea</taxon>
        <taxon>Tortricidae</taxon>
        <taxon>Tortricinae</taxon>
        <taxon>Choristoneura</taxon>
    </lineage>
</organism>
<comment type="caution">
    <text evidence="1">The sequence shown here is derived from an EMBL/GenBank/DDBJ whole genome shotgun (WGS) entry which is preliminary data.</text>
</comment>